<organism evidence="2 3">
    <name type="scientific">Paraburkholderia diazotrophica</name>
    <dbReference type="NCBI Taxonomy" id="667676"/>
    <lineage>
        <taxon>Bacteria</taxon>
        <taxon>Pseudomonadati</taxon>
        <taxon>Pseudomonadota</taxon>
        <taxon>Betaproteobacteria</taxon>
        <taxon>Burkholderiales</taxon>
        <taxon>Burkholderiaceae</taxon>
        <taxon>Paraburkholderia</taxon>
    </lineage>
</organism>
<evidence type="ECO:0000259" key="1">
    <source>
        <dbReference type="Pfam" id="PF13986"/>
    </source>
</evidence>
<dbReference type="Proteomes" id="UP000198866">
    <property type="component" value="Unassembled WGS sequence"/>
</dbReference>
<accession>A0A1H6UZM7</accession>
<protein>
    <recommendedName>
        <fullName evidence="1">DUF4224 domain-containing protein</fullName>
    </recommendedName>
</protein>
<evidence type="ECO:0000313" key="3">
    <source>
        <dbReference type="Proteomes" id="UP000198866"/>
    </source>
</evidence>
<dbReference type="InterPro" id="IPR025319">
    <property type="entry name" value="DUF4224"/>
</dbReference>
<dbReference type="AlphaFoldDB" id="A0A1H6UZM7"/>
<name>A0A1H6UZM7_9BURK</name>
<feature type="domain" description="DUF4224" evidence="1">
    <location>
        <begin position="5"/>
        <end position="46"/>
    </location>
</feature>
<dbReference type="Pfam" id="PF13986">
    <property type="entry name" value="DUF4224"/>
    <property type="match status" value="1"/>
</dbReference>
<reference evidence="3" key="1">
    <citation type="submission" date="2016-10" db="EMBL/GenBank/DDBJ databases">
        <authorList>
            <person name="Varghese N."/>
            <person name="Submissions S."/>
        </authorList>
    </citation>
    <scope>NUCLEOTIDE SEQUENCE [LARGE SCALE GENOMIC DNA]</scope>
    <source>
        <strain evidence="3">LMG 26031</strain>
    </source>
</reference>
<dbReference type="EMBL" id="FNYE01000005">
    <property type="protein sequence ID" value="SEI96144.1"/>
    <property type="molecule type" value="Genomic_DNA"/>
</dbReference>
<dbReference type="OrthoDB" id="9033638at2"/>
<gene>
    <name evidence="2" type="ORF">SAMN05192539_1005206</name>
</gene>
<dbReference type="RefSeq" id="WP_090864966.1">
    <property type="nucleotide sequence ID" value="NZ_FNYE01000005.1"/>
</dbReference>
<evidence type="ECO:0000313" key="2">
    <source>
        <dbReference type="EMBL" id="SEI96144.1"/>
    </source>
</evidence>
<keyword evidence="3" id="KW-1185">Reference proteome</keyword>
<sequence length="78" mass="8958">MDARLLSPEDLVRITGAKRYSKQRRWFHDEFGVEVVTRDNGSIVMTWATFSQLVAKRAGVVLPRDNETGKPNVKLHFD</sequence>
<proteinExistence type="predicted"/>